<keyword evidence="1" id="KW-0521">NADP</keyword>
<name>A0ABM8GH22_9MICO</name>
<evidence type="ECO:0000313" key="3">
    <source>
        <dbReference type="EMBL" id="BDZ47660.1"/>
    </source>
</evidence>
<evidence type="ECO:0000259" key="2">
    <source>
        <dbReference type="SMART" id="SM00829"/>
    </source>
</evidence>
<protein>
    <submittedName>
        <fullName evidence="3">NADPH:quinone reductase</fullName>
    </submittedName>
</protein>
<dbReference type="InterPro" id="IPR036291">
    <property type="entry name" value="NAD(P)-bd_dom_sf"/>
</dbReference>
<reference evidence="4" key="1">
    <citation type="journal article" date="2019" name="Int. J. Syst. Evol. Microbiol.">
        <title>The Global Catalogue of Microorganisms (GCM) 10K type strain sequencing project: providing services to taxonomists for standard genome sequencing and annotation.</title>
        <authorList>
            <consortium name="The Broad Institute Genomics Platform"/>
            <consortium name="The Broad Institute Genome Sequencing Center for Infectious Disease"/>
            <person name="Wu L."/>
            <person name="Ma J."/>
        </authorList>
    </citation>
    <scope>NUCLEOTIDE SEQUENCE [LARGE SCALE GENOMIC DNA]</scope>
    <source>
        <strain evidence="4">NBRC 108725</strain>
    </source>
</reference>
<dbReference type="Gene3D" id="3.90.180.10">
    <property type="entry name" value="Medium-chain alcohol dehydrogenases, catalytic domain"/>
    <property type="match status" value="1"/>
</dbReference>
<gene>
    <name evidence="3" type="ORF">GCM10025866_35690</name>
</gene>
<feature type="domain" description="Enoyl reductase (ER)" evidence="2">
    <location>
        <begin position="11"/>
        <end position="299"/>
    </location>
</feature>
<dbReference type="Proteomes" id="UP001321498">
    <property type="component" value="Chromosome"/>
</dbReference>
<dbReference type="EMBL" id="AP027731">
    <property type="protein sequence ID" value="BDZ47660.1"/>
    <property type="molecule type" value="Genomic_DNA"/>
</dbReference>
<dbReference type="SUPFAM" id="SSF50129">
    <property type="entry name" value="GroES-like"/>
    <property type="match status" value="1"/>
</dbReference>
<dbReference type="InterPro" id="IPR013154">
    <property type="entry name" value="ADH-like_N"/>
</dbReference>
<evidence type="ECO:0000256" key="1">
    <source>
        <dbReference type="ARBA" id="ARBA00022857"/>
    </source>
</evidence>
<dbReference type="SUPFAM" id="SSF51735">
    <property type="entry name" value="NAD(P)-binding Rossmann-fold domains"/>
    <property type="match status" value="1"/>
</dbReference>
<dbReference type="Pfam" id="PF08240">
    <property type="entry name" value="ADH_N"/>
    <property type="match status" value="1"/>
</dbReference>
<dbReference type="Gene3D" id="3.40.50.720">
    <property type="entry name" value="NAD(P)-binding Rossmann-like Domain"/>
    <property type="match status" value="1"/>
</dbReference>
<sequence>MVRAVRFSRFGGPSVLAYEPVDDVATPAGRIRVRVEAAGLNVYDTKRREGREGDVRFPAGNGSEFAGVVEELGEGATGFSAGQPVLGRAYFRSQADAVRVKPEEIVARPAALPVEVAGGLDVAGRTAAELVRFAGIGPADTVLVSAAAGGVGSVVVQLARLAGATVLGTAGDRNADFLESVGVLRVPYGPELAERVRRAAPGPVTAVLDLHGRETIEAGLALGVAPSRIVTLADRPAAEELGTAALPSGPADSADLARVASLVAAGEVVLPIDRVFPVEDVVAAYEHFEGRHLRGKVVLRF</sequence>
<keyword evidence="4" id="KW-1185">Reference proteome</keyword>
<dbReference type="CDD" id="cd05289">
    <property type="entry name" value="MDR_like_2"/>
    <property type="match status" value="1"/>
</dbReference>
<evidence type="ECO:0000313" key="4">
    <source>
        <dbReference type="Proteomes" id="UP001321498"/>
    </source>
</evidence>
<organism evidence="3 4">
    <name type="scientific">Naasia aerilata</name>
    <dbReference type="NCBI Taxonomy" id="1162966"/>
    <lineage>
        <taxon>Bacteria</taxon>
        <taxon>Bacillati</taxon>
        <taxon>Actinomycetota</taxon>
        <taxon>Actinomycetes</taxon>
        <taxon>Micrococcales</taxon>
        <taxon>Microbacteriaceae</taxon>
        <taxon>Naasia</taxon>
    </lineage>
</organism>
<dbReference type="PANTHER" id="PTHR44154">
    <property type="entry name" value="QUINONE OXIDOREDUCTASE"/>
    <property type="match status" value="1"/>
</dbReference>
<dbReference type="SMART" id="SM00829">
    <property type="entry name" value="PKS_ER"/>
    <property type="match status" value="1"/>
</dbReference>
<dbReference type="Pfam" id="PF13602">
    <property type="entry name" value="ADH_zinc_N_2"/>
    <property type="match status" value="1"/>
</dbReference>
<dbReference type="InterPro" id="IPR020843">
    <property type="entry name" value="ER"/>
</dbReference>
<dbReference type="PANTHER" id="PTHR44154:SF1">
    <property type="entry name" value="QUINONE OXIDOREDUCTASE"/>
    <property type="match status" value="1"/>
</dbReference>
<proteinExistence type="predicted"/>
<dbReference type="InterPro" id="IPR011032">
    <property type="entry name" value="GroES-like_sf"/>
</dbReference>
<dbReference type="InterPro" id="IPR051603">
    <property type="entry name" value="Zinc-ADH_QOR/CCCR"/>
</dbReference>
<dbReference type="RefSeq" id="WP_286277533.1">
    <property type="nucleotide sequence ID" value="NZ_AP027731.1"/>
</dbReference>
<accession>A0ABM8GH22</accession>